<dbReference type="Pfam" id="PF13540">
    <property type="entry name" value="RCC1_2"/>
    <property type="match status" value="3"/>
</dbReference>
<dbReference type="InterPro" id="IPR051553">
    <property type="entry name" value="Ran_GTPase-activating"/>
</dbReference>
<dbReference type="InterPro" id="IPR009091">
    <property type="entry name" value="RCC1/BLIP-II"/>
</dbReference>
<dbReference type="SUPFAM" id="SSF50985">
    <property type="entry name" value="RCC1/BLIP-II"/>
    <property type="match status" value="1"/>
</dbReference>
<proteinExistence type="predicted"/>
<organism evidence="1">
    <name type="scientific">marine metagenome</name>
    <dbReference type="NCBI Taxonomy" id="408172"/>
    <lineage>
        <taxon>unclassified sequences</taxon>
        <taxon>metagenomes</taxon>
        <taxon>ecological metagenomes</taxon>
    </lineage>
</organism>
<evidence type="ECO:0000313" key="1">
    <source>
        <dbReference type="EMBL" id="SVE33558.1"/>
    </source>
</evidence>
<dbReference type="PANTHER" id="PTHR45982:SF1">
    <property type="entry name" value="REGULATOR OF CHROMOSOME CONDENSATION"/>
    <property type="match status" value="1"/>
</dbReference>
<sequence length="239" mass="24512">PSLTMFYSTNYKIRITTAVSDIAGNTMASQYTHTNGFNTTGTIPITAGYAHNCFMLDNGSVKCWGSNGSGQLGLGNTTSRGDNASEMGDSLPVVDLGTGKTARAIEAGDNHTCAILDNASVKCWGSNASGQLGLGDTDSRGDNSSEMGDSLPIVNMGSGRTAKAIAAGYAHTCAILDNAYVKCWGSNTSGQLGLGDINNRGDNSSEMGGNLTTVDLGSGRTTKAISTGDSHTCVILDNS</sequence>
<dbReference type="PROSITE" id="PS50012">
    <property type="entry name" value="RCC1_3"/>
    <property type="match status" value="3"/>
</dbReference>
<feature type="non-terminal residue" evidence="1">
    <location>
        <position position="239"/>
    </location>
</feature>
<dbReference type="InterPro" id="IPR000408">
    <property type="entry name" value="Reg_chr_condens"/>
</dbReference>
<dbReference type="AlphaFoldDB" id="A0A383CPK5"/>
<dbReference type="EMBL" id="UINC01210202">
    <property type="protein sequence ID" value="SVE33558.1"/>
    <property type="molecule type" value="Genomic_DNA"/>
</dbReference>
<gene>
    <name evidence="1" type="ORF">METZ01_LOCUS486412</name>
</gene>
<protein>
    <recommendedName>
        <fullName evidence="2">SbsA Ig-like domain-containing protein</fullName>
    </recommendedName>
</protein>
<dbReference type="Gene3D" id="2.130.10.30">
    <property type="entry name" value="Regulator of chromosome condensation 1/beta-lactamase-inhibitor protein II"/>
    <property type="match status" value="1"/>
</dbReference>
<dbReference type="GO" id="GO:0005085">
    <property type="term" value="F:guanyl-nucleotide exchange factor activity"/>
    <property type="evidence" value="ECO:0007669"/>
    <property type="project" value="TreeGrafter"/>
</dbReference>
<reference evidence="1" key="1">
    <citation type="submission" date="2018-05" db="EMBL/GenBank/DDBJ databases">
        <authorList>
            <person name="Lanie J.A."/>
            <person name="Ng W.-L."/>
            <person name="Kazmierczak K.M."/>
            <person name="Andrzejewski T.M."/>
            <person name="Davidsen T.M."/>
            <person name="Wayne K.J."/>
            <person name="Tettelin H."/>
            <person name="Glass J.I."/>
            <person name="Rusch D."/>
            <person name="Podicherti R."/>
            <person name="Tsui H.-C.T."/>
            <person name="Winkler M.E."/>
        </authorList>
    </citation>
    <scope>NUCLEOTIDE SEQUENCE</scope>
</reference>
<dbReference type="GO" id="GO:0005737">
    <property type="term" value="C:cytoplasm"/>
    <property type="evidence" value="ECO:0007669"/>
    <property type="project" value="TreeGrafter"/>
</dbReference>
<dbReference type="PANTHER" id="PTHR45982">
    <property type="entry name" value="REGULATOR OF CHROMOSOME CONDENSATION"/>
    <property type="match status" value="1"/>
</dbReference>
<feature type="non-terminal residue" evidence="1">
    <location>
        <position position="1"/>
    </location>
</feature>
<accession>A0A383CPK5</accession>
<name>A0A383CPK5_9ZZZZ</name>
<evidence type="ECO:0008006" key="2">
    <source>
        <dbReference type="Google" id="ProtNLM"/>
    </source>
</evidence>